<keyword evidence="4" id="KW-0479">Metal-binding</keyword>
<comment type="caution">
    <text evidence="8">The sequence shown here is derived from an EMBL/GenBank/DDBJ whole genome shotgun (WGS) entry which is preliminary data.</text>
</comment>
<evidence type="ECO:0000259" key="7">
    <source>
        <dbReference type="PROSITE" id="PS51819"/>
    </source>
</evidence>
<protein>
    <recommendedName>
        <fullName evidence="1">alkaline phosphatase</fullName>
        <ecNumber evidence="1">3.1.3.1</ecNumber>
    </recommendedName>
</protein>
<evidence type="ECO:0000256" key="4">
    <source>
        <dbReference type="PIRSR" id="PIRSR601952-2"/>
    </source>
</evidence>
<accession>A0A8J4SWI4</accession>
<dbReference type="Pfam" id="PF00903">
    <property type="entry name" value="Glyoxalase"/>
    <property type="match status" value="1"/>
</dbReference>
<dbReference type="EC" id="3.1.3.1" evidence="1"/>
<dbReference type="InterPro" id="IPR037523">
    <property type="entry name" value="VOC_core"/>
</dbReference>
<evidence type="ECO:0000313" key="8">
    <source>
        <dbReference type="EMBL" id="KAF4325888.1"/>
    </source>
</evidence>
<feature type="binding site" evidence="4">
    <location>
        <position position="317"/>
    </location>
    <ligand>
        <name>Zn(2+)</name>
        <dbReference type="ChEBI" id="CHEBI:29105"/>
        <label>2</label>
    </ligand>
</feature>
<dbReference type="InterPro" id="IPR029068">
    <property type="entry name" value="Glyas_Bleomycin-R_OHBP_Dase"/>
</dbReference>
<dbReference type="EMBL" id="AOFI03000002">
    <property type="protein sequence ID" value="KAF4325888.1"/>
    <property type="molecule type" value="Genomic_DNA"/>
</dbReference>
<dbReference type="SMART" id="SM00098">
    <property type="entry name" value="alkPPc"/>
    <property type="match status" value="1"/>
</dbReference>
<dbReference type="PROSITE" id="PS51819">
    <property type="entry name" value="VOC"/>
    <property type="match status" value="1"/>
</dbReference>
<keyword evidence="6" id="KW-0732">Signal</keyword>
<comment type="similarity">
    <text evidence="5">Belongs to the alkaline phosphatase family.</text>
</comment>
<feature type="binding site" evidence="4">
    <location>
        <position position="41"/>
    </location>
    <ligand>
        <name>Mg(2+)</name>
        <dbReference type="ChEBI" id="CHEBI:18420"/>
    </ligand>
</feature>
<dbReference type="CDD" id="cd16012">
    <property type="entry name" value="ALP"/>
    <property type="match status" value="1"/>
</dbReference>
<feature type="signal peptide" evidence="6">
    <location>
        <begin position="1"/>
        <end position="18"/>
    </location>
</feature>
<reference evidence="8" key="1">
    <citation type="journal article" date="2015" name="Genom Data">
        <title>Draft genome sequences of Phytophthora kernoviae and Phytophthora ramorum lineage EU2 from Scotland.</title>
        <authorList>
            <person name="Sambles C."/>
            <person name="Schlenzig A."/>
            <person name="O'Neill P."/>
            <person name="Grant M."/>
            <person name="Studholme D.J."/>
        </authorList>
    </citation>
    <scope>NUCLEOTIDE SEQUENCE</scope>
    <source>
        <strain evidence="8">00238/432</strain>
    </source>
</reference>
<dbReference type="Pfam" id="PF00245">
    <property type="entry name" value="Alk_phosphatase"/>
    <property type="match status" value="1"/>
</dbReference>
<evidence type="ECO:0000256" key="3">
    <source>
        <dbReference type="PIRSR" id="PIRSR601952-1"/>
    </source>
</evidence>
<dbReference type="Gene3D" id="3.40.720.10">
    <property type="entry name" value="Alkaline Phosphatase, subunit A"/>
    <property type="match status" value="1"/>
</dbReference>
<evidence type="ECO:0000256" key="1">
    <source>
        <dbReference type="ARBA" id="ARBA00012647"/>
    </source>
</evidence>
<keyword evidence="4" id="KW-0862">Zinc</keyword>
<comment type="cofactor">
    <cofactor evidence="4">
        <name>Mg(2+)</name>
        <dbReference type="ChEBI" id="CHEBI:18420"/>
    </cofactor>
    <text evidence="4">Binds 1 Mg(2+) ion.</text>
</comment>
<dbReference type="GO" id="GO:0046872">
    <property type="term" value="F:metal ion binding"/>
    <property type="evidence" value="ECO:0007669"/>
    <property type="project" value="UniProtKB-KW"/>
</dbReference>
<name>A0A8J4SWI4_9STRA</name>
<dbReference type="GO" id="GO:0004035">
    <property type="term" value="F:alkaline phosphatase activity"/>
    <property type="evidence" value="ECO:0007669"/>
    <property type="project" value="UniProtKB-EC"/>
</dbReference>
<evidence type="ECO:0000256" key="6">
    <source>
        <dbReference type="SAM" id="SignalP"/>
    </source>
</evidence>
<evidence type="ECO:0000256" key="5">
    <source>
        <dbReference type="RuleBase" id="RU003946"/>
    </source>
</evidence>
<dbReference type="InterPro" id="IPR001952">
    <property type="entry name" value="Alkaline_phosphatase"/>
</dbReference>
<proteinExistence type="inferred from homology"/>
<feature type="chain" id="PRO_5035196083" description="alkaline phosphatase" evidence="6">
    <location>
        <begin position="19"/>
        <end position="592"/>
    </location>
</feature>
<dbReference type="Proteomes" id="UP000702964">
    <property type="component" value="Unassembled WGS sequence"/>
</dbReference>
<feature type="domain" description="VOC" evidence="7">
    <location>
        <begin position="475"/>
        <end position="591"/>
    </location>
</feature>
<dbReference type="InterPro" id="IPR004360">
    <property type="entry name" value="Glyas_Fos-R_dOase_dom"/>
</dbReference>
<keyword evidence="4" id="KW-0460">Magnesium</keyword>
<sequence>MMLAVTTIVSATLGGSSAAWAVEDTTSPTSPIKNVIILIPDGMANDATALARWYKGSSLTLDSMASGMVRTHSADAPIADSAPAGTAFATGHKSHTGYVGVLPDKATMPGQKAIAPGDAKKPVASILEASRLAGKATGIIATSEIMHATPADFSAHYPDRKNYDALSKQQVYNGMDVVLGGGSSYLEPAGRKDGENLVSSIKALGYDYVTTPAAMKASTSGKLWGMFAPAGMAYNMDRDPAKQPSLAEMTSKAIEVLSKDEDGFFLMVEGSKVDWAAHANDPIGIISDVLAFDDAVKVAMDFAKKDKETVVVAVTDHQNGGLTIGNASTTGTYDKEPLSTFIGPLKKAKLTGEGVESKLNAKRTNIKAVMKQYYGISDLTSEEIAAIKAASPGSLNYTVGPMISKRSGIGWTTGGHTGGDVVLYTYAPNNDRPFGVIDNTDVAKYMARVLDLDLDNVSKQLFVPAKQAFTAKGATLNWITLRVRDLEASLRFYHGMLGLPIERRFESRGRQIAMLGPENETKLELIEGSDTLLKPDSGVSIGYEVRSLDEVMEQLAALGIPIARGPVQPNPYLRFIYITDPDGFEVQLAEHI</sequence>
<feature type="binding site" evidence="4">
    <location>
        <position position="147"/>
    </location>
    <ligand>
        <name>Mg(2+)</name>
        <dbReference type="ChEBI" id="CHEBI:18420"/>
    </ligand>
</feature>
<comment type="cofactor">
    <cofactor evidence="4">
        <name>Zn(2+)</name>
        <dbReference type="ChEBI" id="CHEBI:29105"/>
    </cofactor>
    <text evidence="4">Binds 2 Zn(2+) ions.</text>
</comment>
<evidence type="ECO:0000313" key="9">
    <source>
        <dbReference type="Proteomes" id="UP000702964"/>
    </source>
</evidence>
<dbReference type="PANTHER" id="PTHR11596:SF5">
    <property type="entry name" value="ALKALINE PHOSPHATASE"/>
    <property type="match status" value="1"/>
</dbReference>
<organism evidence="8 9">
    <name type="scientific">Phytophthora kernoviae 00238/432</name>
    <dbReference type="NCBI Taxonomy" id="1284355"/>
    <lineage>
        <taxon>Eukaryota</taxon>
        <taxon>Sar</taxon>
        <taxon>Stramenopiles</taxon>
        <taxon>Oomycota</taxon>
        <taxon>Peronosporomycetes</taxon>
        <taxon>Peronosporales</taxon>
        <taxon>Peronosporaceae</taxon>
        <taxon>Phytophthora</taxon>
    </lineage>
</organism>
<evidence type="ECO:0000256" key="2">
    <source>
        <dbReference type="ARBA" id="ARBA00022553"/>
    </source>
</evidence>
<dbReference type="AlphaFoldDB" id="A0A8J4SWI4"/>
<feature type="binding site" evidence="4">
    <location>
        <position position="278"/>
    </location>
    <ligand>
        <name>Zn(2+)</name>
        <dbReference type="ChEBI" id="CHEBI:29105"/>
        <label>2</label>
    </ligand>
</feature>
<dbReference type="Gene3D" id="1.10.60.40">
    <property type="match status" value="1"/>
</dbReference>
<keyword evidence="2" id="KW-0597">Phosphoprotein</keyword>
<dbReference type="SUPFAM" id="SSF53649">
    <property type="entry name" value="Alkaline phosphatase-like"/>
    <property type="match status" value="1"/>
</dbReference>
<feature type="binding site" evidence="4">
    <location>
        <position position="41"/>
    </location>
    <ligand>
        <name>Zn(2+)</name>
        <dbReference type="ChEBI" id="CHEBI:29105"/>
        <label>2</label>
    </ligand>
</feature>
<dbReference type="CDD" id="cd06587">
    <property type="entry name" value="VOC"/>
    <property type="match status" value="1"/>
</dbReference>
<feature type="binding site" evidence="4">
    <location>
        <position position="416"/>
    </location>
    <ligand>
        <name>Zn(2+)</name>
        <dbReference type="ChEBI" id="CHEBI:29105"/>
        <label>2</label>
    </ligand>
</feature>
<dbReference type="PANTHER" id="PTHR11596">
    <property type="entry name" value="ALKALINE PHOSPHATASE"/>
    <property type="match status" value="1"/>
</dbReference>
<reference evidence="8" key="2">
    <citation type="submission" date="2020-02" db="EMBL/GenBank/DDBJ databases">
        <authorList>
            <person name="Studholme D.J."/>
        </authorList>
    </citation>
    <scope>NUCLEOTIDE SEQUENCE</scope>
    <source>
        <strain evidence="8">00238/432</strain>
    </source>
</reference>
<dbReference type="PRINTS" id="PR00113">
    <property type="entry name" value="ALKPHPHTASE"/>
</dbReference>
<dbReference type="Gene3D" id="3.10.180.10">
    <property type="entry name" value="2,3-Dihydroxybiphenyl 1,2-Dioxygenase, domain 1"/>
    <property type="match status" value="1"/>
</dbReference>
<feature type="binding site" evidence="4">
    <location>
        <position position="316"/>
    </location>
    <ligand>
        <name>Zn(2+)</name>
        <dbReference type="ChEBI" id="CHEBI:29105"/>
        <label>2</label>
    </ligand>
</feature>
<dbReference type="InterPro" id="IPR017850">
    <property type="entry name" value="Alkaline_phosphatase_core_sf"/>
</dbReference>
<feature type="binding site" evidence="4">
    <location>
        <position position="274"/>
    </location>
    <ligand>
        <name>Zn(2+)</name>
        <dbReference type="ChEBI" id="CHEBI:29105"/>
        <label>2</label>
    </ligand>
</feature>
<feature type="binding site" evidence="4">
    <location>
        <position position="269"/>
    </location>
    <ligand>
        <name>Mg(2+)</name>
        <dbReference type="ChEBI" id="CHEBI:18420"/>
    </ligand>
</feature>
<feature type="active site" description="Phosphoserine intermediate" evidence="3">
    <location>
        <position position="81"/>
    </location>
</feature>
<dbReference type="SUPFAM" id="SSF54593">
    <property type="entry name" value="Glyoxalase/Bleomycin resistance protein/Dihydroxybiphenyl dioxygenase"/>
    <property type="match status" value="1"/>
</dbReference>
<gene>
    <name evidence="8" type="ORF">G195_000520</name>
</gene>
<feature type="binding site" evidence="4">
    <location>
        <position position="149"/>
    </location>
    <ligand>
        <name>Mg(2+)</name>
        <dbReference type="ChEBI" id="CHEBI:18420"/>
    </ligand>
</feature>